<feature type="binding site" evidence="5">
    <location>
        <position position="296"/>
    </location>
    <ligand>
        <name>FAD</name>
        <dbReference type="ChEBI" id="CHEBI:57692"/>
    </ligand>
</feature>
<dbReference type="SUPFAM" id="SSF51905">
    <property type="entry name" value="FAD/NAD(P)-binding domain"/>
    <property type="match status" value="1"/>
</dbReference>
<keyword evidence="3 5" id="KW-0560">Oxidoreductase</keyword>
<comment type="similarity">
    <text evidence="5">Belongs to the aromatic-ring hydroxylase family. TetX subfamily.</text>
</comment>
<evidence type="ECO:0000256" key="1">
    <source>
        <dbReference type="ARBA" id="ARBA00022630"/>
    </source>
</evidence>
<comment type="catalytic activity">
    <reaction evidence="5">
        <text>a tetracycline + NADPH + O2 + H(+) = an 11a-hydroxytetracycline + NADP(+) + H2O</text>
        <dbReference type="Rhea" id="RHEA:61444"/>
        <dbReference type="ChEBI" id="CHEBI:15377"/>
        <dbReference type="ChEBI" id="CHEBI:15378"/>
        <dbReference type="ChEBI" id="CHEBI:15379"/>
        <dbReference type="ChEBI" id="CHEBI:57783"/>
        <dbReference type="ChEBI" id="CHEBI:58349"/>
        <dbReference type="ChEBI" id="CHEBI:144644"/>
        <dbReference type="ChEBI" id="CHEBI:144645"/>
    </reaction>
</comment>
<dbReference type="Gene3D" id="3.50.50.60">
    <property type="entry name" value="FAD/NAD(P)-binding domain"/>
    <property type="match status" value="1"/>
</dbReference>
<accession>A0ABU0MH92</accession>
<keyword evidence="1 5" id="KW-0285">Flavoprotein</keyword>
<evidence type="ECO:0000256" key="5">
    <source>
        <dbReference type="HAMAP-Rule" id="MF_00845"/>
    </source>
</evidence>
<reference evidence="7 8" key="1">
    <citation type="submission" date="2023-07" db="EMBL/GenBank/DDBJ databases">
        <title>Genomic Encyclopedia of Type Strains, Phase IV (KMG-IV): sequencing the most valuable type-strain genomes for metagenomic binning, comparative biology and taxonomic classification.</title>
        <authorList>
            <person name="Goeker M."/>
        </authorList>
    </citation>
    <scope>NUCLEOTIDE SEQUENCE [LARGE SCALE GENOMIC DNA]</scope>
    <source>
        <strain evidence="7 8">DSM 19922</strain>
    </source>
</reference>
<protein>
    <recommendedName>
        <fullName evidence="5">Flavin-dependent monooxygenase</fullName>
    </recommendedName>
    <alternativeName>
        <fullName evidence="5">TetX monooxygenase</fullName>
        <shortName evidence="5">TetX</shortName>
        <ecNumber evidence="5">1.14.13.-</ecNumber>
    </alternativeName>
</protein>
<gene>
    <name evidence="7" type="ORF">QO018_001638</name>
</gene>
<keyword evidence="5" id="KW-0963">Cytoplasm</keyword>
<evidence type="ECO:0000256" key="4">
    <source>
        <dbReference type="ARBA" id="ARBA00023033"/>
    </source>
</evidence>
<feature type="binding site" evidence="5">
    <location>
        <position position="104"/>
    </location>
    <ligand>
        <name>FAD</name>
        <dbReference type="ChEBI" id="CHEBI:57692"/>
    </ligand>
</feature>
<dbReference type="HAMAP" id="MF_00845">
    <property type="entry name" value="TetX_monooxygenase"/>
    <property type="match status" value="1"/>
</dbReference>
<comment type="subunit">
    <text evidence="5">Monomer.</text>
</comment>
<keyword evidence="2 5" id="KW-0274">FAD</keyword>
<feature type="binding site" evidence="5">
    <location>
        <position position="48"/>
    </location>
    <ligand>
        <name>FAD</name>
        <dbReference type="ChEBI" id="CHEBI:57692"/>
    </ligand>
</feature>
<keyword evidence="5" id="KW-0521">NADP</keyword>
<evidence type="ECO:0000256" key="2">
    <source>
        <dbReference type="ARBA" id="ARBA00022827"/>
    </source>
</evidence>
<evidence type="ECO:0000259" key="6">
    <source>
        <dbReference type="Pfam" id="PF01494"/>
    </source>
</evidence>
<keyword evidence="8" id="KW-1185">Reference proteome</keyword>
<dbReference type="PANTHER" id="PTHR46972:SF1">
    <property type="entry name" value="FAD DEPENDENT OXIDOREDUCTASE DOMAIN-CONTAINING PROTEIN"/>
    <property type="match status" value="1"/>
</dbReference>
<comment type="subcellular location">
    <subcellularLocation>
        <location evidence="5">Cytoplasm</location>
    </subcellularLocation>
</comment>
<feature type="binding site" evidence="5">
    <location>
        <position position="41"/>
    </location>
    <ligand>
        <name>NADPH</name>
        <dbReference type="ChEBI" id="CHEBI:57783"/>
    </ligand>
</feature>
<dbReference type="InterPro" id="IPR002938">
    <property type="entry name" value="FAD-bd"/>
</dbReference>
<dbReference type="EMBL" id="JAUSVU010000004">
    <property type="protein sequence ID" value="MDQ0532791.1"/>
    <property type="molecule type" value="Genomic_DNA"/>
</dbReference>
<keyword evidence="4 5" id="KW-0503">Monooxygenase</keyword>
<dbReference type="Pfam" id="PF01494">
    <property type="entry name" value="FAD_binding_3"/>
    <property type="match status" value="1"/>
</dbReference>
<proteinExistence type="inferred from homology"/>
<dbReference type="RefSeq" id="WP_209980474.1">
    <property type="nucleotide sequence ID" value="NZ_JAGINO010000004.1"/>
</dbReference>
<evidence type="ECO:0000256" key="3">
    <source>
        <dbReference type="ARBA" id="ARBA00023002"/>
    </source>
</evidence>
<dbReference type="InterPro" id="IPR043683">
    <property type="entry name" value="TetX_monooxygenase"/>
</dbReference>
<feature type="domain" description="FAD-binding" evidence="6">
    <location>
        <begin position="4"/>
        <end position="338"/>
    </location>
</feature>
<dbReference type="EC" id="1.14.13.-" evidence="5"/>
<dbReference type="InterPro" id="IPR036188">
    <property type="entry name" value="FAD/NAD-bd_sf"/>
</dbReference>
<organism evidence="7 8">
    <name type="scientific">Azospirillum picis</name>
    <dbReference type="NCBI Taxonomy" id="488438"/>
    <lineage>
        <taxon>Bacteria</taxon>
        <taxon>Pseudomonadati</taxon>
        <taxon>Pseudomonadota</taxon>
        <taxon>Alphaproteobacteria</taxon>
        <taxon>Rhodospirillales</taxon>
        <taxon>Azospirillaceae</taxon>
        <taxon>Azospirillum</taxon>
    </lineage>
</organism>
<dbReference type="PANTHER" id="PTHR46972">
    <property type="entry name" value="MONOOXYGENASE ASQM-RELATED"/>
    <property type="match status" value="1"/>
</dbReference>
<sequence length="380" mass="39528">MTTTPITIVGAGLGGLVLARVLQRHGIPVTVHEADASAQARTQGGQLDIHPHNGQRALAIAGLTEAFRAIIHEGAEASRVLDRDGTLLFDQPDTGTGQRPEVLRGDLRRILLDALEPGTVRWGRKLAAVRGLGGGRHELTFADGSRETSDILVGADGAWSRVRPLVSDARPTYAGLTSVETYLHDVDARHPATAAAIGRGAAYAVVPGRGLIAHREAGNVIHAYAMLRCPAGWADGMDVADAADAKARVAAEFAGWAPALVALITDSDTPPVARPLHTLPDGHRWERVPGVTLLGDAAHLLPPNGEGANLAMLDGAELGLAIAANPEDAEAALAAYEATMFVRSAAEAAETHVTLDLTLGDRAPHGLIGLFTGGEGGRRA</sequence>
<keyword evidence="5" id="KW-0547">Nucleotide-binding</keyword>
<comment type="caution">
    <text evidence="7">The sequence shown here is derived from an EMBL/GenBank/DDBJ whole genome shotgun (WGS) entry which is preliminary data.</text>
</comment>
<dbReference type="PRINTS" id="PR00420">
    <property type="entry name" value="RNGMNOXGNASE"/>
</dbReference>
<comment type="cofactor">
    <cofactor evidence="5">
        <name>FAD</name>
        <dbReference type="ChEBI" id="CHEBI:57692"/>
    </cofactor>
</comment>
<comment type="domain">
    <text evidence="5">Consists of an N-terminal FAD-binding domain with a Rossman fold and a C-terminal substrate-binding domain.</text>
</comment>
<name>A0ABU0MH92_9PROT</name>
<evidence type="ECO:0000313" key="8">
    <source>
        <dbReference type="Proteomes" id="UP001244552"/>
    </source>
</evidence>
<dbReference type="Proteomes" id="UP001244552">
    <property type="component" value="Unassembled WGS sequence"/>
</dbReference>
<comment type="function">
    <text evidence="5">An FAD-requiring monooxygenase active on some tetracycline antibiotic derivatives, which leads to their inactivation. Hydroxylates carbon 11a of tetracycline and some analogs.</text>
</comment>
<evidence type="ECO:0000313" key="7">
    <source>
        <dbReference type="EMBL" id="MDQ0532791.1"/>
    </source>
</evidence>